<dbReference type="AlphaFoldDB" id="A0A395S2Y3"/>
<name>A0A395S2Y3_FUSSP</name>
<dbReference type="GO" id="GO:0046872">
    <property type="term" value="F:metal ion binding"/>
    <property type="evidence" value="ECO:0007669"/>
    <property type="project" value="UniProtKB-UniRule"/>
</dbReference>
<keyword evidence="1" id="KW-0645">Protease</keyword>
<gene>
    <name evidence="3" type="ORF">FSPOR_6461</name>
</gene>
<feature type="binding site" evidence="1">
    <location>
        <position position="406"/>
    </location>
    <ligand>
        <name>Ca(2+)</name>
        <dbReference type="ChEBI" id="CHEBI:29108"/>
    </ligand>
</feature>
<feature type="binding site" evidence="1">
    <location>
        <position position="408"/>
    </location>
    <ligand>
        <name>Ca(2+)</name>
        <dbReference type="ChEBI" id="CHEBI:29108"/>
    </ligand>
</feature>
<organism evidence="3 4">
    <name type="scientific">Fusarium sporotrichioides</name>
    <dbReference type="NCBI Taxonomy" id="5514"/>
    <lineage>
        <taxon>Eukaryota</taxon>
        <taxon>Fungi</taxon>
        <taxon>Dikarya</taxon>
        <taxon>Ascomycota</taxon>
        <taxon>Pezizomycotina</taxon>
        <taxon>Sordariomycetes</taxon>
        <taxon>Hypocreomycetidae</taxon>
        <taxon>Hypocreales</taxon>
        <taxon>Nectriaceae</taxon>
        <taxon>Fusarium</taxon>
    </lineage>
</organism>
<feature type="binding site" evidence="1">
    <location>
        <position position="386"/>
    </location>
    <ligand>
        <name>Ca(2+)</name>
        <dbReference type="ChEBI" id="CHEBI:29108"/>
    </ligand>
</feature>
<keyword evidence="1" id="KW-0479">Metal-binding</keyword>
<feature type="domain" description="Peptidase S53" evidence="2">
    <location>
        <begin position="14"/>
        <end position="428"/>
    </location>
</feature>
<dbReference type="CDD" id="cd04056">
    <property type="entry name" value="Peptidases_S53"/>
    <property type="match status" value="1"/>
</dbReference>
<keyword evidence="1" id="KW-0720">Serine protease</keyword>
<dbReference type="GO" id="GO:0006508">
    <property type="term" value="P:proteolysis"/>
    <property type="evidence" value="ECO:0007669"/>
    <property type="project" value="UniProtKB-KW"/>
</dbReference>
<evidence type="ECO:0000313" key="3">
    <source>
        <dbReference type="EMBL" id="RGP66721.1"/>
    </source>
</evidence>
<dbReference type="STRING" id="5514.A0A395S2Y3"/>
<protein>
    <submittedName>
        <fullName evidence="3">Subtilisin</fullName>
    </submittedName>
</protein>
<sequence length="429" mass="47662">MTPPKPLPADCFEKTTVPCLRALYGIPDDIQPHLNNSFGVFETSWFSWRPEDLEMFFAEYQENLVGHRPIVDAINGGYLQWNLSFPTFYLEPNLDFQYAMALTSPQNVTNVQVGSEIMGNLNNMLEAFDMYYCEPVNQDYQYPSLYPPGCNATDCDCGSSVPPKVLSISWGWTESQFTPNYLQRQCLEFLKLGLMGTTVVVSISDFGTASDRGSYCINDTTGNPNDWRFSPMYPASCPWVTSVGGTQMLESDSRQILESDVRETAWRKNISGNINSSGGGFSNVFPIPPYQVQNVDSYKDIENGHLKTIQDRFNGKGRGYPDVAARANSYRIALNEEWKLVAGTSASTPVFASIITLINSERMHAGKGSVGFINPALYGNPEVLNDIDTGKNGGCGVDPAFRATRGWDAVTGLGSPDYERMRRLFINLP</sequence>
<dbReference type="PANTHER" id="PTHR14218">
    <property type="entry name" value="PROTEASE S8 TRIPEPTIDYL PEPTIDASE I CLN2"/>
    <property type="match status" value="1"/>
</dbReference>
<dbReference type="Proteomes" id="UP000266152">
    <property type="component" value="Unassembled WGS sequence"/>
</dbReference>
<evidence type="ECO:0000313" key="4">
    <source>
        <dbReference type="Proteomes" id="UP000266152"/>
    </source>
</evidence>
<evidence type="ECO:0000259" key="2">
    <source>
        <dbReference type="PROSITE" id="PS51695"/>
    </source>
</evidence>
<keyword evidence="1" id="KW-0106">Calcium</keyword>
<dbReference type="PROSITE" id="PS51695">
    <property type="entry name" value="SEDOLISIN"/>
    <property type="match status" value="1"/>
</dbReference>
<feature type="active site" description="Charge relay system" evidence="1">
    <location>
        <position position="91"/>
    </location>
</feature>
<dbReference type="GO" id="GO:0004252">
    <property type="term" value="F:serine-type endopeptidase activity"/>
    <property type="evidence" value="ECO:0007669"/>
    <property type="project" value="UniProtKB-UniRule"/>
</dbReference>
<dbReference type="GO" id="GO:0008240">
    <property type="term" value="F:tripeptidyl-peptidase activity"/>
    <property type="evidence" value="ECO:0007669"/>
    <property type="project" value="TreeGrafter"/>
</dbReference>
<dbReference type="EMBL" id="PXOF01000090">
    <property type="protein sequence ID" value="RGP66721.1"/>
    <property type="molecule type" value="Genomic_DNA"/>
</dbReference>
<feature type="active site" description="Charge relay system" evidence="1">
    <location>
        <position position="95"/>
    </location>
</feature>
<reference evidence="3 4" key="1">
    <citation type="journal article" date="2018" name="PLoS Pathog.">
        <title>Evolution of structural diversity of trichothecenes, a family of toxins produced by plant pathogenic and entomopathogenic fungi.</title>
        <authorList>
            <person name="Proctor R.H."/>
            <person name="McCormick S.P."/>
            <person name="Kim H.S."/>
            <person name="Cardoza R.E."/>
            <person name="Stanley A.M."/>
            <person name="Lindo L."/>
            <person name="Kelly A."/>
            <person name="Brown D.W."/>
            <person name="Lee T."/>
            <person name="Vaughan M.M."/>
            <person name="Alexander N.J."/>
            <person name="Busman M."/>
            <person name="Gutierrez S."/>
        </authorList>
    </citation>
    <scope>NUCLEOTIDE SEQUENCE [LARGE SCALE GENOMIC DNA]</scope>
    <source>
        <strain evidence="3 4">NRRL 3299</strain>
    </source>
</reference>
<comment type="caution">
    <text evidence="3">The sequence shown here is derived from an EMBL/GenBank/DDBJ whole genome shotgun (WGS) entry which is preliminary data.</text>
</comment>
<feature type="active site" description="Charge relay system" evidence="1">
    <location>
        <position position="345"/>
    </location>
</feature>
<comment type="cofactor">
    <cofactor evidence="1">
        <name>Ca(2+)</name>
        <dbReference type="ChEBI" id="CHEBI:29108"/>
    </cofactor>
    <text evidence="1">Binds 1 Ca(2+) ion per subunit.</text>
</comment>
<feature type="binding site" evidence="1">
    <location>
        <position position="387"/>
    </location>
    <ligand>
        <name>Ca(2+)</name>
        <dbReference type="ChEBI" id="CHEBI:29108"/>
    </ligand>
</feature>
<keyword evidence="4" id="KW-1185">Reference proteome</keyword>
<dbReference type="Gene3D" id="3.40.50.200">
    <property type="entry name" value="Peptidase S8/S53 domain"/>
    <property type="match status" value="1"/>
</dbReference>
<dbReference type="InterPro" id="IPR036852">
    <property type="entry name" value="Peptidase_S8/S53_dom_sf"/>
</dbReference>
<evidence type="ECO:0000256" key="1">
    <source>
        <dbReference type="PROSITE-ProRule" id="PRU01032"/>
    </source>
</evidence>
<dbReference type="InterPro" id="IPR050819">
    <property type="entry name" value="Tripeptidyl-peptidase_I"/>
</dbReference>
<dbReference type="SUPFAM" id="SSF52743">
    <property type="entry name" value="Subtilisin-like"/>
    <property type="match status" value="1"/>
</dbReference>
<keyword evidence="1" id="KW-0378">Hydrolase</keyword>
<dbReference type="InterPro" id="IPR030400">
    <property type="entry name" value="Sedolisin_dom"/>
</dbReference>
<proteinExistence type="predicted"/>
<dbReference type="PANTHER" id="PTHR14218:SF19">
    <property type="entry name" value="SERINE PROTEASE AORO, PUTATIVE (AFU_ORTHOLOGUE AFUA_6G10250)-RELATED"/>
    <property type="match status" value="1"/>
</dbReference>
<accession>A0A395S2Y3</accession>